<dbReference type="PANTHER" id="PTHR23231">
    <property type="entry name" value="GERM CELL-LESS PROTEIN"/>
    <property type="match status" value="1"/>
</dbReference>
<accession>A0AA88XU81</accession>
<dbReference type="InterPro" id="IPR043380">
    <property type="entry name" value="Gcl-like"/>
</dbReference>
<dbReference type="InterPro" id="IPR011333">
    <property type="entry name" value="SKP1/BTB/POZ_sf"/>
</dbReference>
<dbReference type="CDD" id="cd18495">
    <property type="entry name" value="BACK_GCL"/>
    <property type="match status" value="1"/>
</dbReference>
<dbReference type="SUPFAM" id="SSF54695">
    <property type="entry name" value="POZ domain"/>
    <property type="match status" value="1"/>
</dbReference>
<name>A0AA88XU81_PINIB</name>
<dbReference type="CDD" id="cd18305">
    <property type="entry name" value="BTB_POZ_GCL"/>
    <property type="match status" value="1"/>
</dbReference>
<dbReference type="PANTHER" id="PTHR23231:SF17">
    <property type="entry name" value="BTB DOMAIN-CONTAINING PROTEIN"/>
    <property type="match status" value="1"/>
</dbReference>
<evidence type="ECO:0000256" key="1">
    <source>
        <dbReference type="ARBA" id="ARBA00022473"/>
    </source>
</evidence>
<dbReference type="SMART" id="SM00225">
    <property type="entry name" value="BTB"/>
    <property type="match status" value="1"/>
</dbReference>
<evidence type="ECO:0000256" key="2">
    <source>
        <dbReference type="SAM" id="MobiDB-lite"/>
    </source>
</evidence>
<keyword evidence="1" id="KW-0217">Developmental protein</keyword>
<comment type="caution">
    <text evidence="4">The sequence shown here is derived from an EMBL/GenBank/DDBJ whole genome shotgun (WGS) entry which is preliminary data.</text>
</comment>
<feature type="compositionally biased region" description="Basic and acidic residues" evidence="2">
    <location>
        <begin position="58"/>
        <end position="85"/>
    </location>
</feature>
<dbReference type="Proteomes" id="UP001186944">
    <property type="component" value="Unassembled WGS sequence"/>
</dbReference>
<evidence type="ECO:0000313" key="4">
    <source>
        <dbReference type="EMBL" id="KAK3091844.1"/>
    </source>
</evidence>
<organism evidence="4 5">
    <name type="scientific">Pinctada imbricata</name>
    <name type="common">Atlantic pearl-oyster</name>
    <name type="synonym">Pinctada martensii</name>
    <dbReference type="NCBI Taxonomy" id="66713"/>
    <lineage>
        <taxon>Eukaryota</taxon>
        <taxon>Metazoa</taxon>
        <taxon>Spiralia</taxon>
        <taxon>Lophotrochozoa</taxon>
        <taxon>Mollusca</taxon>
        <taxon>Bivalvia</taxon>
        <taxon>Autobranchia</taxon>
        <taxon>Pteriomorphia</taxon>
        <taxon>Pterioida</taxon>
        <taxon>Pterioidea</taxon>
        <taxon>Pteriidae</taxon>
        <taxon>Pinctada</taxon>
    </lineage>
</organism>
<feature type="region of interest" description="Disordered" evidence="2">
    <location>
        <begin position="1"/>
        <end position="103"/>
    </location>
</feature>
<feature type="region of interest" description="Disordered" evidence="2">
    <location>
        <begin position="607"/>
        <end position="629"/>
    </location>
</feature>
<proteinExistence type="predicted"/>
<dbReference type="Pfam" id="PF00651">
    <property type="entry name" value="BTB"/>
    <property type="match status" value="1"/>
</dbReference>
<gene>
    <name evidence="4" type="ORF">FSP39_023121</name>
</gene>
<dbReference type="Gene3D" id="3.30.710.10">
    <property type="entry name" value="Potassium Channel Kv1.1, Chain A"/>
    <property type="match status" value="1"/>
</dbReference>
<dbReference type="AlphaFoldDB" id="A0AA88XU81"/>
<keyword evidence="5" id="KW-1185">Reference proteome</keyword>
<protein>
    <recommendedName>
        <fullName evidence="3">BTB domain-containing protein</fullName>
    </recommendedName>
</protein>
<reference evidence="4" key="1">
    <citation type="submission" date="2019-08" db="EMBL/GenBank/DDBJ databases">
        <title>The improved chromosome-level genome for the pearl oyster Pinctada fucata martensii using PacBio sequencing and Hi-C.</title>
        <authorList>
            <person name="Zheng Z."/>
        </authorList>
    </citation>
    <scope>NUCLEOTIDE SEQUENCE</scope>
    <source>
        <strain evidence="4">ZZ-2019</strain>
        <tissue evidence="4">Adductor muscle</tissue>
    </source>
</reference>
<evidence type="ECO:0000313" key="5">
    <source>
        <dbReference type="Proteomes" id="UP001186944"/>
    </source>
</evidence>
<evidence type="ECO:0000259" key="3">
    <source>
        <dbReference type="PROSITE" id="PS50097"/>
    </source>
</evidence>
<dbReference type="InterPro" id="IPR000210">
    <property type="entry name" value="BTB/POZ_dom"/>
</dbReference>
<dbReference type="PROSITE" id="PS50097">
    <property type="entry name" value="BTB"/>
    <property type="match status" value="1"/>
</dbReference>
<sequence length="650" mass="73682">MREFSVSPRGRNANAGDEVQTRESPAKCGRVDSACTSTRIDIPTGMGNKLSSAVADKFSNKKTEDKRGEKRKRRDSDREDGEGRETPPPSSSKGLAPHSDIHTPKRKKLLSTTKYIYQTLFLDGENSDIKIYALGQEWKLHKVYLSQSPFFACMFNGSWREALQTEIDLDIPDPAIDIKSLRTAFGSLYRDYVFIKPIDVVGVFAAANLLQLEGLIQQCLTMMSNSIRLVNSNFNLNTVCSYYDASLRYDIDSVKMECYNWLLTNLLIVPDVELLKQISIPLMKNLVSASELFVMQVEMDIYSLLKKWMFLQMKKSWTGSDKDLLEDVETYYKTATSECVFLESSEGRQFIPAFQGLRWQHIVTDLTSLKVLEKDKIIKIDRLNPLFQHVWRRMLNVEHGADHGPSEVPESVEFSKTSLRCGRILKTEGEYCWRWVGYQYGIDVLLTYVNKLITMKRNTLSQASPGSVSMKPNRNIVYRLRIMNRDKKGKITLLRTTGMKLEVLKKDEEVLLMTLDSQVSFPLYLSMDLMLLSPETSMPPLLTIPDLLSTINTDVSDLKTESSTQTDMPEMNDTASQTDPLFSLVTNVSGGEADISYQLGTDSRSQNQSFKITSVADPPQSERSSKSDLELIHRSADLSMTLQQGTEDKT</sequence>
<dbReference type="GO" id="GO:0007281">
    <property type="term" value="P:germ cell development"/>
    <property type="evidence" value="ECO:0007669"/>
    <property type="project" value="InterPro"/>
</dbReference>
<feature type="domain" description="BTB" evidence="3">
    <location>
        <begin position="127"/>
        <end position="197"/>
    </location>
</feature>
<dbReference type="EMBL" id="VSWD01000010">
    <property type="protein sequence ID" value="KAK3091844.1"/>
    <property type="molecule type" value="Genomic_DNA"/>
</dbReference>